<protein>
    <recommendedName>
        <fullName evidence="5">Lipoprotein</fullName>
    </recommendedName>
</protein>
<gene>
    <name evidence="3" type="ORF">FIV46_00720</name>
</gene>
<accession>A0A501PS75</accession>
<dbReference type="AlphaFoldDB" id="A0A501PS75"/>
<feature type="chain" id="PRO_5021334979" description="Lipoprotein" evidence="2">
    <location>
        <begin position="22"/>
        <end position="927"/>
    </location>
</feature>
<evidence type="ECO:0000313" key="3">
    <source>
        <dbReference type="EMBL" id="TPD62636.1"/>
    </source>
</evidence>
<name>A0A501PS75_9PROT</name>
<keyword evidence="4" id="KW-1185">Reference proteome</keyword>
<feature type="signal peptide" evidence="2">
    <location>
        <begin position="1"/>
        <end position="21"/>
    </location>
</feature>
<comment type="caution">
    <text evidence="3">The sequence shown here is derived from an EMBL/GenBank/DDBJ whole genome shotgun (WGS) entry which is preliminary data.</text>
</comment>
<evidence type="ECO:0000256" key="2">
    <source>
        <dbReference type="SAM" id="SignalP"/>
    </source>
</evidence>
<reference evidence="4" key="1">
    <citation type="submission" date="2019-06" db="EMBL/GenBank/DDBJ databases">
        <title>The complete genome of Emcibacter congregatus ZYLT.</title>
        <authorList>
            <person name="Zhao Z."/>
        </authorList>
    </citation>
    <scope>NUCLEOTIDE SEQUENCE [LARGE SCALE GENOMIC DNA]</scope>
    <source>
        <strain evidence="4">MCCC 1A06723</strain>
    </source>
</reference>
<feature type="region of interest" description="Disordered" evidence="1">
    <location>
        <begin position="320"/>
        <end position="343"/>
    </location>
</feature>
<dbReference type="OrthoDB" id="237393at2"/>
<feature type="region of interest" description="Disordered" evidence="1">
    <location>
        <begin position="32"/>
        <end position="68"/>
    </location>
</feature>
<sequence>MIKSIKLRTVLIAACATVALAGAGCQGDDSIELASPGTTGPNPGTGDTSGDTGGSGGSSAGNCPSGTADLTVGTETHCELSGTLTSNITLTAENLYVIDGLVIVGEDVGYDGTGGAPVTLTIEPGTTIYGKDENSVLSVSRGSQLMAEGSNTNPIIFTSAQDLGFDDELGLASRAAYSGAPLEEPWSGEWGGVVLNGRATTNVNCVAGVCEGIDEVTNELYGGDDDADSSGSLKFVQVKYAGFKVNAISELNGIAMQGIGSGTEVDYVQVHNNSDDGIEFFGGTVNAKHLVVTGSDDDSFDWTFGWRGNIQYAIAIQNPNQENTDRGIEADNNEDDNTLTPRSNPTWSNITFVGIDSSPYGDTGIVLRRGTAASFYNAVVTDFTSDCLDVDGSESYAQLNAGEIVMESTLLDCTSNFANEDEDGADEDNLPTWFADQDNNTLATNSLSVFVNGATEQGVTATDANAVNAFFDTTDYIGAVNGPNDPENWTLGWTYGMNDAAVCPTGTTDNGDGGCVLEGTYTDTMRLVAGLDYFLRGQVNIGVDVGYDGTDPDGDPATLIVDAGVTIYGEDTNAVLNITRGSKIFVNGTEDAPVTMTATNDGARDIDTASGLWGGLILNGRASTNVNCVAGVCEGIDEVTGDLYGGDDDTDNSGRLSYLVVKYAGFKVNAISELNGVAMQGIGNGTEVNYVQVHNNSDDGFEFFGGTVNAKHLVVTGSDDDSFDWTFGWRGKVQYAIAIQNPNQPNTDRGIEADNNEDDNTLTPRSNPTWSNITFVGIDSSPYGDTGIVLRRGTAASFYNAVVASFTDDCLDIDGSESYDQLDAGNIVMQSTLLDCNSNFANEDEDGADEDNLPTWFAAQANTTLGGSTLAVPSDGTKKYINGTGEAAVTATDANAVDAFFDTTSYIGAVENAAGDWTAGWTVWIHD</sequence>
<dbReference type="RefSeq" id="WP_139937886.1">
    <property type="nucleotide sequence ID" value="NZ_JBHSYP010000022.1"/>
</dbReference>
<organism evidence="3 4">
    <name type="scientific">Emcibacter nanhaiensis</name>
    <dbReference type="NCBI Taxonomy" id="1505037"/>
    <lineage>
        <taxon>Bacteria</taxon>
        <taxon>Pseudomonadati</taxon>
        <taxon>Pseudomonadota</taxon>
        <taxon>Alphaproteobacteria</taxon>
        <taxon>Emcibacterales</taxon>
        <taxon>Emcibacteraceae</taxon>
        <taxon>Emcibacter</taxon>
    </lineage>
</organism>
<dbReference type="PROSITE" id="PS51257">
    <property type="entry name" value="PROKAR_LIPOPROTEIN"/>
    <property type="match status" value="1"/>
</dbReference>
<dbReference type="PANTHER" id="PTHR41339:SF1">
    <property type="entry name" value="SECRETED PROTEIN"/>
    <property type="match status" value="1"/>
</dbReference>
<feature type="region of interest" description="Disordered" evidence="1">
    <location>
        <begin position="742"/>
        <end position="766"/>
    </location>
</feature>
<keyword evidence="2" id="KW-0732">Signal</keyword>
<evidence type="ECO:0000256" key="1">
    <source>
        <dbReference type="SAM" id="MobiDB-lite"/>
    </source>
</evidence>
<feature type="compositionally biased region" description="Low complexity" evidence="1">
    <location>
        <begin position="34"/>
        <end position="50"/>
    </location>
</feature>
<dbReference type="PANTHER" id="PTHR41339">
    <property type="entry name" value="LIPL48"/>
    <property type="match status" value="1"/>
</dbReference>
<dbReference type="EMBL" id="VFIY01000004">
    <property type="protein sequence ID" value="TPD62636.1"/>
    <property type="molecule type" value="Genomic_DNA"/>
</dbReference>
<evidence type="ECO:0008006" key="5">
    <source>
        <dbReference type="Google" id="ProtNLM"/>
    </source>
</evidence>
<proteinExistence type="predicted"/>
<dbReference type="Proteomes" id="UP000319148">
    <property type="component" value="Unassembled WGS sequence"/>
</dbReference>
<evidence type="ECO:0000313" key="4">
    <source>
        <dbReference type="Proteomes" id="UP000319148"/>
    </source>
</evidence>